<keyword evidence="1" id="KW-0472">Membrane</keyword>
<feature type="domain" description="Chlorhexidine efflux transporter" evidence="2">
    <location>
        <begin position="23"/>
        <end position="85"/>
    </location>
</feature>
<gene>
    <name evidence="3" type="ORF">KBTEX_03679</name>
</gene>
<keyword evidence="1" id="KW-0812">Transmembrane</keyword>
<sequence>MWNYVYNLAFDHALRRFTGRVYKTPGERIWHALAFELGMLVITLVPVMWWMGYTLSAALTMNVALMLFYLVYTYAYNLAYDLIFPIPVHPQA</sequence>
<proteinExistence type="predicted"/>
<organism evidence="3">
    <name type="scientific">uncultured organism</name>
    <dbReference type="NCBI Taxonomy" id="155900"/>
    <lineage>
        <taxon>unclassified sequences</taxon>
        <taxon>environmental samples</taxon>
    </lineage>
</organism>
<protein>
    <recommendedName>
        <fullName evidence="2">Chlorhexidine efflux transporter domain-containing protein</fullName>
    </recommendedName>
</protein>
<dbReference type="EMBL" id="MN079230">
    <property type="protein sequence ID" value="QEA07330.1"/>
    <property type="molecule type" value="Genomic_DNA"/>
</dbReference>
<dbReference type="InterPro" id="IPR007896">
    <property type="entry name" value="BTP_bacteria"/>
</dbReference>
<keyword evidence="1" id="KW-1133">Transmembrane helix</keyword>
<reference evidence="3" key="1">
    <citation type="submission" date="2019-06" db="EMBL/GenBank/DDBJ databases">
        <authorList>
            <person name="Murdoch R.W."/>
            <person name="Fathepure B."/>
        </authorList>
    </citation>
    <scope>NUCLEOTIDE SEQUENCE</scope>
</reference>
<evidence type="ECO:0000313" key="3">
    <source>
        <dbReference type="EMBL" id="QEA07330.1"/>
    </source>
</evidence>
<accession>A0A5B8REP0</accession>
<dbReference type="Pfam" id="PF05232">
    <property type="entry name" value="BTP"/>
    <property type="match status" value="1"/>
</dbReference>
<evidence type="ECO:0000259" key="2">
    <source>
        <dbReference type="Pfam" id="PF05232"/>
    </source>
</evidence>
<feature type="transmembrane region" description="Helical" evidence="1">
    <location>
        <begin position="29"/>
        <end position="50"/>
    </location>
</feature>
<evidence type="ECO:0000256" key="1">
    <source>
        <dbReference type="SAM" id="Phobius"/>
    </source>
</evidence>
<dbReference type="AlphaFoldDB" id="A0A5B8REP0"/>
<feature type="transmembrane region" description="Helical" evidence="1">
    <location>
        <begin position="57"/>
        <end position="75"/>
    </location>
</feature>
<name>A0A5B8REP0_9ZZZZ</name>